<evidence type="ECO:0000259" key="1">
    <source>
        <dbReference type="PROSITE" id="PS51782"/>
    </source>
</evidence>
<dbReference type="CDD" id="cd00118">
    <property type="entry name" value="LysM"/>
    <property type="match status" value="1"/>
</dbReference>
<dbReference type="PROSITE" id="PS51782">
    <property type="entry name" value="LYSM"/>
    <property type="match status" value="1"/>
</dbReference>
<evidence type="ECO:0000313" key="2">
    <source>
        <dbReference type="EMBL" id="MCP3428749.1"/>
    </source>
</evidence>
<dbReference type="InterPro" id="IPR052196">
    <property type="entry name" value="Bact_Kbp"/>
</dbReference>
<dbReference type="RefSeq" id="WP_254100318.1">
    <property type="nucleotide sequence ID" value="NZ_JANATA010000010.1"/>
</dbReference>
<sequence>MDKSAKKKPKKFKISYAMVVNGLCGSAILSVIIAMLYGFSSLSYAQTVSLEQPALHAVGEQAEFAALAKAHLDHRKSQGDILNIRPEAPSQYVVKKGDTLWDIAEFYLYDPWLWPKLWMSNRHIFNPHLIYPGDRLSLVWIAGQPQLIIQRQTKPQRILSPQGQLIPKKAQPIRVFDWSKITPQLNQDILLTDTLSGIATVLGNADGRLRFGDETHILTTHIPVNTAKGQFRIVRKTHTIKDMNGVVLSDVVRHLADAELADVQPTEASLLLIKEQNIEIKQHDQVVPLQQILPENMALAAAVSEQAVLVGGIEERMIFGKYDVVVLHHPNEDIRPGLVFGIYQAGPDITVSKDVTQYADKSAGIMGQWGVQDTYTQPALKQGEAVVLASFGAVSYALITEMATMARRGAIFAQP</sequence>
<dbReference type="InterPro" id="IPR018392">
    <property type="entry name" value="LysM"/>
</dbReference>
<dbReference type="Pfam" id="PF01476">
    <property type="entry name" value="LysM"/>
    <property type="match status" value="1"/>
</dbReference>
<dbReference type="Proteomes" id="UP001165413">
    <property type="component" value="Unassembled WGS sequence"/>
</dbReference>
<dbReference type="PANTHER" id="PTHR34700">
    <property type="entry name" value="POTASSIUM BINDING PROTEIN KBP"/>
    <property type="match status" value="1"/>
</dbReference>
<dbReference type="EMBL" id="JANATA010000010">
    <property type="protein sequence ID" value="MCP3428749.1"/>
    <property type="molecule type" value="Genomic_DNA"/>
</dbReference>
<dbReference type="SUPFAM" id="SSF54106">
    <property type="entry name" value="LysM domain"/>
    <property type="match status" value="1"/>
</dbReference>
<protein>
    <submittedName>
        <fullName evidence="2">LysM peptidoglycan-binding domain-containing protein</fullName>
    </submittedName>
</protein>
<proteinExistence type="predicted"/>
<dbReference type="InterPro" id="IPR036779">
    <property type="entry name" value="LysM_dom_sf"/>
</dbReference>
<dbReference type="SMART" id="SM00257">
    <property type="entry name" value="LysM"/>
    <property type="match status" value="1"/>
</dbReference>
<dbReference type="AlphaFoldDB" id="A0AA41WY95"/>
<dbReference type="PANTHER" id="PTHR34700:SF4">
    <property type="entry name" value="PHAGE-LIKE ELEMENT PBSX PROTEIN XKDP"/>
    <property type="match status" value="1"/>
</dbReference>
<gene>
    <name evidence="2" type="ORF">NLF92_07295</name>
</gene>
<dbReference type="Gene3D" id="3.10.350.10">
    <property type="entry name" value="LysM domain"/>
    <property type="match status" value="1"/>
</dbReference>
<evidence type="ECO:0000313" key="3">
    <source>
        <dbReference type="Proteomes" id="UP001165413"/>
    </source>
</evidence>
<comment type="caution">
    <text evidence="2">The sequence shown here is derived from an EMBL/GenBank/DDBJ whole genome shotgun (WGS) entry which is preliminary data.</text>
</comment>
<accession>A0AA41WY95</accession>
<organism evidence="2 3">
    <name type="scientific">Opacimonas viscosa</name>
    <dbReference type="NCBI Taxonomy" id="2961944"/>
    <lineage>
        <taxon>Bacteria</taxon>
        <taxon>Pseudomonadati</taxon>
        <taxon>Pseudomonadota</taxon>
        <taxon>Gammaproteobacteria</taxon>
        <taxon>Alteromonadales</taxon>
        <taxon>Alteromonadaceae</taxon>
        <taxon>Opacimonas</taxon>
    </lineage>
</organism>
<name>A0AA41WY95_9ALTE</name>
<feature type="domain" description="LysM" evidence="1">
    <location>
        <begin position="90"/>
        <end position="138"/>
    </location>
</feature>
<reference evidence="2" key="1">
    <citation type="submission" date="2022-07" db="EMBL/GenBank/DDBJ databases">
        <title>Characterization of the Novel Bacterium Alteromonas immobilis LMIT006 and Alteromonas gregis LMIT007.</title>
        <authorList>
            <person name="Lin X."/>
        </authorList>
    </citation>
    <scope>NUCLEOTIDE SEQUENCE</scope>
    <source>
        <strain evidence="2">LMIT007</strain>
    </source>
</reference>
<keyword evidence="3" id="KW-1185">Reference proteome</keyword>